<dbReference type="KEGG" id="plut:EI981_15225"/>
<organism evidence="2 3">
    <name type="scientific">Paenibacillus lutimineralis</name>
    <dbReference type="NCBI Taxonomy" id="2707005"/>
    <lineage>
        <taxon>Bacteria</taxon>
        <taxon>Bacillati</taxon>
        <taxon>Bacillota</taxon>
        <taxon>Bacilli</taxon>
        <taxon>Bacillales</taxon>
        <taxon>Paenibacillaceae</taxon>
        <taxon>Paenibacillus</taxon>
    </lineage>
</organism>
<dbReference type="Gene3D" id="3.90.960.10">
    <property type="entry name" value="YbaK/aminoacyl-tRNA synthetase-associated domain"/>
    <property type="match status" value="1"/>
</dbReference>
<gene>
    <name evidence="2" type="ORF">EI981_15225</name>
</gene>
<proteinExistence type="predicted"/>
<accession>A0A3Q9I9C0</accession>
<protein>
    <submittedName>
        <fullName evidence="2">YbaK/EbsC family protein</fullName>
    </submittedName>
</protein>
<dbReference type="InterPro" id="IPR036754">
    <property type="entry name" value="YbaK/aa-tRNA-synt-asso_dom_sf"/>
</dbReference>
<name>A0A3Q9I9C0_9BACL</name>
<dbReference type="PANTHER" id="PTHR30411:SF1">
    <property type="entry name" value="CYTOPLASMIC PROTEIN"/>
    <property type="match status" value="1"/>
</dbReference>
<dbReference type="Proteomes" id="UP000270678">
    <property type="component" value="Chromosome"/>
</dbReference>
<dbReference type="InterPro" id="IPR007214">
    <property type="entry name" value="YbaK/aa-tRNA-synth-assoc-dom"/>
</dbReference>
<dbReference type="EMBL" id="CP034346">
    <property type="protein sequence ID" value="AZS15657.1"/>
    <property type="molecule type" value="Genomic_DNA"/>
</dbReference>
<reference evidence="3" key="1">
    <citation type="submission" date="2018-12" db="EMBL/GenBank/DDBJ databases">
        <title>Complete genome sequence of Paenibacillus sp. MBLB1234.</title>
        <authorList>
            <person name="Nam Y.-D."/>
            <person name="Kang J."/>
            <person name="Chung W.-H."/>
            <person name="Park Y.S."/>
        </authorList>
    </citation>
    <scope>NUCLEOTIDE SEQUENCE [LARGE SCALE GENOMIC DNA]</scope>
    <source>
        <strain evidence="3">MBLB1234</strain>
    </source>
</reference>
<dbReference type="Pfam" id="PF04073">
    <property type="entry name" value="tRNA_edit"/>
    <property type="match status" value="1"/>
</dbReference>
<dbReference type="GO" id="GO:0002161">
    <property type="term" value="F:aminoacyl-tRNA deacylase activity"/>
    <property type="evidence" value="ECO:0007669"/>
    <property type="project" value="InterPro"/>
</dbReference>
<dbReference type="AlphaFoldDB" id="A0A3Q9I9C0"/>
<dbReference type="OrthoDB" id="9798760at2"/>
<evidence type="ECO:0000259" key="1">
    <source>
        <dbReference type="Pfam" id="PF04073"/>
    </source>
</evidence>
<feature type="domain" description="YbaK/aminoacyl-tRNA synthetase-associated" evidence="1">
    <location>
        <begin position="31"/>
        <end position="147"/>
    </location>
</feature>
<dbReference type="PANTHER" id="PTHR30411">
    <property type="entry name" value="CYTOPLASMIC PROTEIN"/>
    <property type="match status" value="1"/>
</dbReference>
<dbReference type="CDD" id="cd04333">
    <property type="entry name" value="ProX_deacylase"/>
    <property type="match status" value="1"/>
</dbReference>
<evidence type="ECO:0000313" key="2">
    <source>
        <dbReference type="EMBL" id="AZS15657.1"/>
    </source>
</evidence>
<evidence type="ECO:0000313" key="3">
    <source>
        <dbReference type="Proteomes" id="UP000270678"/>
    </source>
</evidence>
<dbReference type="RefSeq" id="WP_126999511.1">
    <property type="nucleotide sequence ID" value="NZ_CP034346.1"/>
</dbReference>
<keyword evidence="3" id="KW-1185">Reference proteome</keyword>
<sequence>MSSPLKKSAEKVQNILRDFGHELQVIELQDSTRTSDEAARTIGCSVSQIAKSLIFKGKASQQPVLVIASGTNRVNEKTIKAYLGEKLEKADADFVLEHTGYVIGGIPPVGHHSLIKTFIDEDLLQYEEIWAAAGTPNAVFKLTPQILIEIVDGTVVPIT</sequence>
<dbReference type="SUPFAM" id="SSF55826">
    <property type="entry name" value="YbaK/ProRS associated domain"/>
    <property type="match status" value="1"/>
</dbReference>